<dbReference type="Gene3D" id="3.30.565.10">
    <property type="entry name" value="Histidine kinase-like ATPase, C-terminal domain"/>
    <property type="match status" value="1"/>
</dbReference>
<reference evidence="1" key="1">
    <citation type="submission" date="2019-01" db="EMBL/GenBank/DDBJ databases">
        <title>Colletotrichum abscissum LGMF1257.</title>
        <authorList>
            <person name="Baroncelli R."/>
        </authorList>
    </citation>
    <scope>NUCLEOTIDE SEQUENCE</scope>
    <source>
        <strain evidence="1">Ca142</strain>
    </source>
</reference>
<evidence type="ECO:0000313" key="2">
    <source>
        <dbReference type="Proteomes" id="UP001056436"/>
    </source>
</evidence>
<evidence type="ECO:0000313" key="1">
    <source>
        <dbReference type="EMBL" id="KAI3546196.1"/>
    </source>
</evidence>
<keyword evidence="2" id="KW-1185">Reference proteome</keyword>
<dbReference type="PANTHER" id="PTHR32387">
    <property type="entry name" value="WU:FJ29H11"/>
    <property type="match status" value="1"/>
</dbReference>
<proteinExistence type="predicted"/>
<dbReference type="SUPFAM" id="SSF55874">
    <property type="entry name" value="ATPase domain of HSP90 chaperone/DNA topoisomerase II/histidine kinase"/>
    <property type="match status" value="1"/>
</dbReference>
<dbReference type="PANTHER" id="PTHR32387:SF0">
    <property type="entry name" value="PROTEIN NO VEIN"/>
    <property type="match status" value="1"/>
</dbReference>
<dbReference type="InterPro" id="IPR036890">
    <property type="entry name" value="HATPase_C_sf"/>
</dbReference>
<dbReference type="Proteomes" id="UP001056436">
    <property type="component" value="Unassembled WGS sequence"/>
</dbReference>
<protein>
    <submittedName>
        <fullName evidence="1">Uncharacterized protein</fullName>
    </submittedName>
</protein>
<accession>A0A9P9XBB6</accession>
<organism evidence="1 2">
    <name type="scientific">Colletotrichum abscissum</name>
    <dbReference type="NCBI Taxonomy" id="1671311"/>
    <lineage>
        <taxon>Eukaryota</taxon>
        <taxon>Fungi</taxon>
        <taxon>Dikarya</taxon>
        <taxon>Ascomycota</taxon>
        <taxon>Pezizomycotina</taxon>
        <taxon>Sordariomycetes</taxon>
        <taxon>Hypocreomycetidae</taxon>
        <taxon>Glomerellales</taxon>
        <taxon>Glomerellaceae</taxon>
        <taxon>Colletotrichum</taxon>
        <taxon>Colletotrichum acutatum species complex</taxon>
    </lineage>
</organism>
<dbReference type="EMBL" id="SDAQ01000058">
    <property type="protein sequence ID" value="KAI3546196.1"/>
    <property type="molecule type" value="Genomic_DNA"/>
</dbReference>
<gene>
    <name evidence="1" type="ORF">CABS02_09073</name>
</gene>
<dbReference type="OrthoDB" id="1262810at2759"/>
<comment type="caution">
    <text evidence="1">The sequence shown here is derived from an EMBL/GenBank/DDBJ whole genome shotgun (WGS) entry which is preliminary data.</text>
</comment>
<name>A0A9P9XBB6_9PEZI</name>
<dbReference type="InterPro" id="IPR052957">
    <property type="entry name" value="Auxin_embryo_med"/>
</dbReference>
<sequence>MDPPSPPQSREEADAQLQTIVHDRGIENGQANKFTEKQLRNALQVLAKNLYCTSTHFILELLQNADDNDYSKAIQRDSRPSFRLSIESCIDNSGEIVHYLETGCNENGFSLEQIDALCAIGESTKSLSKEVHSGYIGEKGIGFKSVFNVANVVYVSSGLYSFKLDKTRDMLGVLLPLPAVFIKPQRESENTSMALQLLGNSELERIAVELTKIKPEILLFLRRLRRIVVQTPDEQVDYLATYTDHDTDFHCETRTITMHTNNSEPATETKYAIIRKAVEDMPEESTRKNIGVSEVTLAFPLEQDGSPKVQKQPIFAFLPVGHYGFQFLIQSDFILLADRERVPAENAWNNKIREAIPIAFEESVEKFNKGGGKLRYSWPRYLVRSPSHDNFWDGLEESLIRHLQSRPVLQSRAGIEDLRKPQELVFVSSGYCLDGVPLIDSPKQRHRHLASEYSQEGNLPKGFMRLGVSTMVADVFVSHFCEWVSVEKPDLTTKSQKWHSKVAAILVRSESWKGRLRRLPLVPTLDGDLLPARTADLYLAAKADIQGAPQGLGLFFVLPDARSDAKRDVLFEWLGIKKITSNDICNRILQDHNKRNHGWDPRGTERLIEDAFYLFHNHRPHWLPKMNLWVATSNGNEVCRADAVYLIDPKIQHNLISKHSSEPKACMNVLHPDYVSRGEIAGEERAAQKGAFIEWLKNKHGVATSFKLLVRDQSSSEVVLSRESRWLLKNDSMSFIQLLRDEWLRNGLFFEYRDCLSILHPHVQAMTVPCRDGVQRKLQDTAVPTKALLLHCPHLAFADFPDPEDLIWQKFGAFSVTTKPSVEAYVMELEMMKGLAIDADTMKAASHIYLYLANNSKEISDAQRWFIADRTALRTAFEGKVSLLDFDVKDIDKIMPLVAWRHLSPRLLSNAVEEHITYVSAPIAHPLWSENIQKKAKYIALLGTKATPTIPTFKVSLALGISVQRAIGEIVGESRKGHISITQEKDAIHIVVLRNPFKDTNRRVDMELADLFSRLFAIQDVERGLLISHILKGSFADVRDMLEGVNIRVLFDDDLDISTSVYSSMTNSTEDPAVAYRELTSAVGMGDVARQSTPTMSYAQAYDRSFGNDDSDYDPQSYRFEEVGFAAEDFVNCYFSKEIPDWEPEKHWTSRLRKRCGYSDFLGDESVTADFTYTDRGGYMLPLLHNVGIVEETWFRRTITYHMEVKGTVRGLEEPFHLSQKQMNLTQKYRLDKRKIPTDVFIIVRVYEVEGEKPSFRFYLDPWAKIFNGELVLTSDHGYCVAPSSVRWT</sequence>